<proteinExistence type="predicted"/>
<dbReference type="GO" id="GO:0016787">
    <property type="term" value="F:hydrolase activity"/>
    <property type="evidence" value="ECO:0007669"/>
    <property type="project" value="UniProtKB-KW"/>
</dbReference>
<keyword evidence="3" id="KW-1185">Reference proteome</keyword>
<name>A0ABT3SUN2_9GAMM</name>
<dbReference type="EMBL" id="SHNP01000003">
    <property type="protein sequence ID" value="MCX2973676.1"/>
    <property type="molecule type" value="Genomic_DNA"/>
</dbReference>
<comment type="caution">
    <text evidence="2">The sequence shown here is derived from an EMBL/GenBank/DDBJ whole genome shotgun (WGS) entry which is preliminary data.</text>
</comment>
<dbReference type="Proteomes" id="UP001143307">
    <property type="component" value="Unassembled WGS sequence"/>
</dbReference>
<dbReference type="SUPFAM" id="SSF53474">
    <property type="entry name" value="alpha/beta-Hydrolases"/>
    <property type="match status" value="1"/>
</dbReference>
<gene>
    <name evidence="2" type="ORF">EYC87_08820</name>
</gene>
<dbReference type="InterPro" id="IPR000073">
    <property type="entry name" value="AB_hydrolase_1"/>
</dbReference>
<evidence type="ECO:0000259" key="1">
    <source>
        <dbReference type="Pfam" id="PF00561"/>
    </source>
</evidence>
<keyword evidence="2" id="KW-0378">Hydrolase</keyword>
<dbReference type="Gene3D" id="3.40.50.1820">
    <property type="entry name" value="alpha/beta hydrolase"/>
    <property type="match status" value="1"/>
</dbReference>
<reference evidence="2" key="1">
    <citation type="submission" date="2019-02" db="EMBL/GenBank/DDBJ databases">
        <authorList>
            <person name="Li S.-H."/>
        </authorList>
    </citation>
    <scope>NUCLEOTIDE SEQUENCE</scope>
    <source>
        <strain evidence="2">IMCC8485</strain>
    </source>
</reference>
<feature type="domain" description="AB hydrolase-1" evidence="1">
    <location>
        <begin position="3"/>
        <end position="51"/>
    </location>
</feature>
<dbReference type="InterPro" id="IPR029058">
    <property type="entry name" value="AB_hydrolase_fold"/>
</dbReference>
<accession>A0ABT3SUN2</accession>
<organism evidence="2 3">
    <name type="scientific">Candidatus Seongchinamella marina</name>
    <dbReference type="NCBI Taxonomy" id="2518990"/>
    <lineage>
        <taxon>Bacteria</taxon>
        <taxon>Pseudomonadati</taxon>
        <taxon>Pseudomonadota</taxon>
        <taxon>Gammaproteobacteria</taxon>
        <taxon>Cellvibrionales</taxon>
        <taxon>Halieaceae</taxon>
        <taxon>Seongchinamella</taxon>
    </lineage>
</organism>
<evidence type="ECO:0000313" key="2">
    <source>
        <dbReference type="EMBL" id="MCX2973676.1"/>
    </source>
</evidence>
<dbReference type="Pfam" id="PF00561">
    <property type="entry name" value="Abhydrolase_1"/>
    <property type="match status" value="1"/>
</dbReference>
<evidence type="ECO:0000313" key="3">
    <source>
        <dbReference type="Proteomes" id="UP001143307"/>
    </source>
</evidence>
<sequence length="105" mass="11780">MGDDLILVGFSAGGIHVRSFYAKYPQKVRGIVFVESSHEDQSSRLKSRRPLQRDVPLYSLCDKLAWTGIIRITGIAGLFATLPKGSPQSGLQCRRKYPRFLQILT</sequence>
<protein>
    <submittedName>
        <fullName evidence="2">Alpha/beta fold hydrolase</fullName>
    </submittedName>
</protein>